<dbReference type="Proteomes" id="UP001057452">
    <property type="component" value="Chromosome 9"/>
</dbReference>
<keyword evidence="2" id="KW-1185">Reference proteome</keyword>
<organism evidence="1 2">
    <name type="scientific">Chaenocephalus aceratus</name>
    <name type="common">Blackfin icefish</name>
    <name type="synonym">Chaenichthys aceratus</name>
    <dbReference type="NCBI Taxonomy" id="36190"/>
    <lineage>
        <taxon>Eukaryota</taxon>
        <taxon>Metazoa</taxon>
        <taxon>Chordata</taxon>
        <taxon>Craniata</taxon>
        <taxon>Vertebrata</taxon>
        <taxon>Euteleostomi</taxon>
        <taxon>Actinopterygii</taxon>
        <taxon>Neopterygii</taxon>
        <taxon>Teleostei</taxon>
        <taxon>Neoteleostei</taxon>
        <taxon>Acanthomorphata</taxon>
        <taxon>Eupercaria</taxon>
        <taxon>Perciformes</taxon>
        <taxon>Notothenioidei</taxon>
        <taxon>Channichthyidae</taxon>
        <taxon>Chaenocephalus</taxon>
    </lineage>
</organism>
<reference evidence="1" key="1">
    <citation type="submission" date="2022-05" db="EMBL/GenBank/DDBJ databases">
        <title>Chromosome-level genome of Chaenocephalus aceratus.</title>
        <authorList>
            <person name="Park H."/>
        </authorList>
    </citation>
    <scope>NUCLEOTIDE SEQUENCE</scope>
    <source>
        <strain evidence="1">KU_202001</strain>
    </source>
</reference>
<sequence>MSVPKPLHQEVKEYIQDLLNRGWITPSRSPYASPVVCVRKKDGTLRLCCDYRELNKKSVPDRHPIPRIQDMLDSLTGSSWFSVLDQGKAYHQGSLDKESQPLTAFITPWGLYQWVRIPFGLSAAPAEFQRNMEDCLRGLRDEMCQPYLDDNLVHSSSFEDHIEHLRTVLQRYQGHGVKLSPRKCEVLKRTVRFLGRMVSGQGYTMDPAEVAPVQALKEKAPTTVRELRRVMGFLSYYRTYIPNFSRIAQPLYQLLSTTPDQMNRKKVRATTRKKGNLPPNTPIQWTDNHQRTLNSLIDKLVEPPLLGYPEMIQPFVLHTDASQEGLGAVLYQRQNGKLVVIGYGSRTLTPPEKNYHMHSGKLEFLALKWAICERFRDYLYHAPHFVVYTDNNPLTYILSTAKLNATGHRWVGEMSEFDFSIKYRPGKSNADADGLSRMPLDINAFMTQCTEEVGQEVFSAAVQGVSVQGDTPSVWVATVPIETLDLVRDASAHPRYKSLTPEQIRDSQERDPVIGQVLHYKRDNQHPSRRALKAEPADVRVLMRQWAKLNVNEEGILFRKVGDKQQLILPKEHHQTVFHELHREMGHLGVERTWNLIQDRFYWARMYSDIEQFVTQECECLKAKRPHKATRAPMTTIVTTRPGELVCIDFLHLETCKQGFEYILIVIDHFTGFAQAYATKNKSAKTVVDKLFNEFALRVGFPERIHHDMGREFDNQLMDQLQKSCDVRGSHTTCYHPQGNGKCERFNRTILSMLRALTSEQKADWKSSLTKLVHAYNCTRSGVTGFSPYYLLYGRSPRLPVDLLFNLQPREAKETYTEYVQNWQNRMRQAYEIASKTAAREALRGKKGYDKRAHGADLQPGGRVLVRNLSERGGPGKLRSYWETKVHVVVKRRSSDSPVYEVAPEGGGKSRVLHRNLLLPCDSLPLGKPEPAPDKQERKIQTRTRTRQHQTGEPEEDSDRESSDEVELVCRFPYDQELSQRAAELNPEAEPFAPALTMQDGAPDLEDATVAQEETETDNRGITADGENRTAEPGESLQESSEEDDPDPPPATSYPQRHRHRPRKLTYNALGEPTWEEAAAESLHVVSMSPACNPPVMWRPWASLDVEVMG</sequence>
<dbReference type="EMBL" id="CM043793">
    <property type="protein sequence ID" value="KAI4820930.1"/>
    <property type="molecule type" value="Genomic_DNA"/>
</dbReference>
<gene>
    <name evidence="1" type="ORF">KUCAC02_028888</name>
</gene>
<name>A0ACB9X3X8_CHAAC</name>
<protein>
    <submittedName>
        <fullName evidence="1">Uncharacterized protein</fullName>
    </submittedName>
</protein>
<comment type="caution">
    <text evidence="1">The sequence shown here is derived from an EMBL/GenBank/DDBJ whole genome shotgun (WGS) entry which is preliminary data.</text>
</comment>
<proteinExistence type="predicted"/>
<evidence type="ECO:0000313" key="1">
    <source>
        <dbReference type="EMBL" id="KAI4820930.1"/>
    </source>
</evidence>
<evidence type="ECO:0000313" key="2">
    <source>
        <dbReference type="Proteomes" id="UP001057452"/>
    </source>
</evidence>
<accession>A0ACB9X3X8</accession>